<dbReference type="EMBL" id="JACJQT010000043">
    <property type="protein sequence ID" value="MBD2279751.1"/>
    <property type="molecule type" value="Genomic_DNA"/>
</dbReference>
<dbReference type="RefSeq" id="WP_190383565.1">
    <property type="nucleotide sequence ID" value="NZ_JACJQT010000043.1"/>
</dbReference>
<reference evidence="1 2" key="1">
    <citation type="journal article" date="2020" name="ISME J.">
        <title>Comparative genomics reveals insights into cyanobacterial evolution and habitat adaptation.</title>
        <authorList>
            <person name="Chen M.Y."/>
            <person name="Teng W.K."/>
            <person name="Zhao L."/>
            <person name="Hu C.X."/>
            <person name="Zhou Y.K."/>
            <person name="Han B.P."/>
            <person name="Song L.R."/>
            <person name="Shu W.S."/>
        </authorList>
    </citation>
    <scope>NUCLEOTIDE SEQUENCE [LARGE SCALE GENOMIC DNA]</scope>
    <source>
        <strain evidence="1 2">FACHB-1040</strain>
    </source>
</reference>
<keyword evidence="2" id="KW-1185">Reference proteome</keyword>
<organism evidence="1 2">
    <name type="scientific">Aphanizomenon flos-aquae FACHB-1040</name>
    <dbReference type="NCBI Taxonomy" id="2692887"/>
    <lineage>
        <taxon>Bacteria</taxon>
        <taxon>Bacillati</taxon>
        <taxon>Cyanobacteriota</taxon>
        <taxon>Cyanophyceae</taxon>
        <taxon>Nostocales</taxon>
        <taxon>Aphanizomenonaceae</taxon>
        <taxon>Aphanizomenon</taxon>
    </lineage>
</organism>
<comment type="caution">
    <text evidence="1">The sequence shown here is derived from an EMBL/GenBank/DDBJ whole genome shotgun (WGS) entry which is preliminary data.</text>
</comment>
<evidence type="ECO:0000313" key="2">
    <source>
        <dbReference type="Proteomes" id="UP000606721"/>
    </source>
</evidence>
<accession>A0ABR8BYM0</accession>
<evidence type="ECO:0000313" key="1">
    <source>
        <dbReference type="EMBL" id="MBD2279751.1"/>
    </source>
</evidence>
<gene>
    <name evidence="1" type="ORF">H6F99_16050</name>
</gene>
<proteinExistence type="predicted"/>
<name>A0ABR8BYM0_APHFL</name>
<protein>
    <submittedName>
        <fullName evidence="1">Uncharacterized protein</fullName>
    </submittedName>
</protein>
<sequence length="387" mass="45648">MVKIKVAQDEIENIKGKIRDKGWTVDRNTTEVLPEANKYQFKKILKQKNINCESTIQISDLKELCKLKIFTSESENKLRDYIDENNGKTETEIAIQDFYTFFDTNEIRIKSFTHRSYMDFLNRKEIEKEVFLSFCKLIGIHWQSVVDKDSIYYQSHSLLDSLVSFNHNEQINSFKHGLHTNQIFGVTHSCSYSRIWTLRRLEYEINRITSQKSKRIVITGSRYAKLDIDSMNNKFSDKNLNCLTKENVLIFFDLQDFVLENIENVVSSYWNNLITKVPQNTKGKLIMFLSNTNYDQEQIQKSLNTINIPRSSLFRLPTINDELASLLAEIYIRYNNNLEQNQDLMEISRNIIINSQNDAGNLLKNIYDKFLDNEQTQKELSLWQKYP</sequence>
<dbReference type="Proteomes" id="UP000606721">
    <property type="component" value="Unassembled WGS sequence"/>
</dbReference>